<accession>A0A939NGK4</accession>
<gene>
    <name evidence="1" type="ORF">J4727_13220</name>
</gene>
<organism evidence="1 2">
    <name type="scientific">Providencia rettgeri</name>
    <dbReference type="NCBI Taxonomy" id="587"/>
    <lineage>
        <taxon>Bacteria</taxon>
        <taxon>Pseudomonadati</taxon>
        <taxon>Pseudomonadota</taxon>
        <taxon>Gammaproteobacteria</taxon>
        <taxon>Enterobacterales</taxon>
        <taxon>Morganellaceae</taxon>
        <taxon>Providencia</taxon>
    </lineage>
</organism>
<reference evidence="1" key="1">
    <citation type="submission" date="2021-03" db="EMBL/GenBank/DDBJ databases">
        <title>Molecular epidemiology and mechanisms of colistin and carbapenem resistance in Enterobacteriaceae from clinical isolates, the environment and porcine samples in Pretoria, South Africa.</title>
        <authorList>
            <person name="Bogoshi D."/>
            <person name="Mbelle N.M."/>
            <person name="Naidoo V."/>
            <person name="Osei Sekyere J."/>
        </authorList>
    </citation>
    <scope>NUCLEOTIDE SEQUENCE</scope>
    <source>
        <strain evidence="1">C052</strain>
    </source>
</reference>
<dbReference type="EMBL" id="JAGETQ010000075">
    <property type="protein sequence ID" value="MBO1916341.1"/>
    <property type="molecule type" value="Genomic_DNA"/>
</dbReference>
<protein>
    <submittedName>
        <fullName evidence="1">Uncharacterized protein</fullName>
    </submittedName>
</protein>
<name>A0A939NGK4_PRORE</name>
<dbReference type="Proteomes" id="UP000664477">
    <property type="component" value="Unassembled WGS sequence"/>
</dbReference>
<evidence type="ECO:0000313" key="1">
    <source>
        <dbReference type="EMBL" id="MBO1916341.1"/>
    </source>
</evidence>
<proteinExistence type="predicted"/>
<dbReference type="AlphaFoldDB" id="A0A939NGK4"/>
<evidence type="ECO:0000313" key="2">
    <source>
        <dbReference type="Proteomes" id="UP000664477"/>
    </source>
</evidence>
<sequence length="79" mass="9061">MANNLHNGLIFNVHNAYNVKTNNYCAVYGAYYLCRLAAIHPLGSWLQLSLAWQKQLNQGAILPIARNHLSPMVCRWGYW</sequence>
<comment type="caution">
    <text evidence="1">The sequence shown here is derived from an EMBL/GenBank/DDBJ whole genome shotgun (WGS) entry which is preliminary data.</text>
</comment>